<dbReference type="RefSeq" id="WP_173730236.1">
    <property type="nucleotide sequence ID" value="NZ_JABTTE010000003.1"/>
</dbReference>
<dbReference type="AlphaFoldDB" id="A0A8J8GD61"/>
<dbReference type="EMBL" id="JABTTE010000003">
    <property type="protein sequence ID" value="NSL50981.1"/>
    <property type="molecule type" value="Genomic_DNA"/>
</dbReference>
<dbReference type="Pfam" id="PF06935">
    <property type="entry name" value="DUF1284"/>
    <property type="match status" value="1"/>
</dbReference>
<keyword evidence="2" id="KW-1185">Reference proteome</keyword>
<comment type="caution">
    <text evidence="1">The sequence shown here is derived from an EMBL/GenBank/DDBJ whole genome shotgun (WGS) entry which is preliminary data.</text>
</comment>
<accession>A0A8J8GD61</accession>
<name>A0A8J8GD61_9BACI</name>
<evidence type="ECO:0000313" key="2">
    <source>
        <dbReference type="Proteomes" id="UP000625804"/>
    </source>
</evidence>
<sequence>MGYSPAFVEKMEEIVAEIRDPFYDFSIQVIEGLDEACSYCPNKGDGFCNSPKSDAFVMNLDKKVINHLGIKSGKVYKKSELVSLVAKLVKPEDLDYLCEGCSWLSYGACKAGIKGLGSMFKNGKWVGERQRKLRSEAEPL</sequence>
<gene>
    <name evidence="1" type="ORF">HR057_04275</name>
</gene>
<organism evidence="1 2">
    <name type="scientific">Calidifontibacillus erzurumensis</name>
    <dbReference type="NCBI Taxonomy" id="2741433"/>
    <lineage>
        <taxon>Bacteria</taxon>
        <taxon>Bacillati</taxon>
        <taxon>Bacillota</taxon>
        <taxon>Bacilli</taxon>
        <taxon>Bacillales</taxon>
        <taxon>Bacillaceae</taxon>
        <taxon>Calidifontibacillus/Schinkia group</taxon>
        <taxon>Calidifontibacillus</taxon>
    </lineage>
</organism>
<protein>
    <submittedName>
        <fullName evidence="1">DUF1284 domain-containing protein</fullName>
    </submittedName>
</protein>
<evidence type="ECO:0000313" key="1">
    <source>
        <dbReference type="EMBL" id="NSL50981.1"/>
    </source>
</evidence>
<dbReference type="InterPro" id="IPR009702">
    <property type="entry name" value="DUF1284"/>
</dbReference>
<reference evidence="1" key="1">
    <citation type="submission" date="2020-06" db="EMBL/GenBank/DDBJ databases">
        <title>A novel thermopfilic bacterium from Erzurum, Turkey.</title>
        <authorList>
            <person name="Adiguzel A."/>
            <person name="Ay H."/>
            <person name="Baltaci M.O."/>
        </authorList>
    </citation>
    <scope>NUCLEOTIDE SEQUENCE</scope>
    <source>
        <strain evidence="1">P2</strain>
    </source>
</reference>
<dbReference type="Proteomes" id="UP000625804">
    <property type="component" value="Unassembled WGS sequence"/>
</dbReference>
<proteinExistence type="predicted"/>